<name>A0ABS3N5M7_9BACI</name>
<feature type="domain" description="Integrase catalytic" evidence="1">
    <location>
        <begin position="3"/>
        <end position="29"/>
    </location>
</feature>
<dbReference type="EMBL" id="JAGDEL010000013">
    <property type="protein sequence ID" value="MBO1513354.1"/>
    <property type="molecule type" value="Genomic_DNA"/>
</dbReference>
<keyword evidence="3" id="KW-1185">Reference proteome</keyword>
<dbReference type="Pfam" id="PF13333">
    <property type="entry name" value="rve_2"/>
    <property type="match status" value="1"/>
</dbReference>
<protein>
    <submittedName>
        <fullName evidence="2">IS3 family transposase</fullName>
    </submittedName>
</protein>
<comment type="caution">
    <text evidence="2">The sequence shown here is derived from an EMBL/GenBank/DDBJ whole genome shotgun (WGS) entry which is preliminary data.</text>
</comment>
<accession>A0ABS3N5M7</accession>
<evidence type="ECO:0000259" key="1">
    <source>
        <dbReference type="Pfam" id="PF13333"/>
    </source>
</evidence>
<organism evidence="2 3">
    <name type="scientific">Metabacillus bambusae</name>
    <dbReference type="NCBI Taxonomy" id="2795218"/>
    <lineage>
        <taxon>Bacteria</taxon>
        <taxon>Bacillati</taxon>
        <taxon>Bacillota</taxon>
        <taxon>Bacilli</taxon>
        <taxon>Bacillales</taxon>
        <taxon>Bacillaceae</taxon>
        <taxon>Metabacillus</taxon>
    </lineage>
</organism>
<dbReference type="Proteomes" id="UP000663981">
    <property type="component" value="Unassembled WGS sequence"/>
</dbReference>
<sequence>MVSKIDEYIYHYNEERIEEKLGYFTSKEFGLLAA</sequence>
<evidence type="ECO:0000313" key="2">
    <source>
        <dbReference type="EMBL" id="MBO1513354.1"/>
    </source>
</evidence>
<gene>
    <name evidence="2" type="ORF">I7822_17020</name>
</gene>
<proteinExistence type="predicted"/>
<reference evidence="2 3" key="1">
    <citation type="submission" date="2021-03" db="EMBL/GenBank/DDBJ databases">
        <title>Whole genome sequence of Metabacillus bambusae BG109.</title>
        <authorList>
            <person name="Jeong J.W."/>
        </authorList>
    </citation>
    <scope>NUCLEOTIDE SEQUENCE [LARGE SCALE GENOMIC DNA]</scope>
    <source>
        <strain evidence="2 3">BG109</strain>
    </source>
</reference>
<evidence type="ECO:0000313" key="3">
    <source>
        <dbReference type="Proteomes" id="UP000663981"/>
    </source>
</evidence>
<dbReference type="InterPro" id="IPR001584">
    <property type="entry name" value="Integrase_cat-core"/>
</dbReference>